<comment type="caution">
    <text evidence="2">The sequence shown here is derived from an EMBL/GenBank/DDBJ whole genome shotgun (WGS) entry which is preliminary data.</text>
</comment>
<dbReference type="PANTHER" id="PTHR44216">
    <property type="entry name" value="PROTEIN O-MANNOSYL-TRANSFERASE TMTC2"/>
    <property type="match status" value="1"/>
</dbReference>
<evidence type="ECO:0000256" key="1">
    <source>
        <dbReference type="PROSITE-ProRule" id="PRU00339"/>
    </source>
</evidence>
<dbReference type="Pfam" id="PF13432">
    <property type="entry name" value="TPR_16"/>
    <property type="match status" value="2"/>
</dbReference>
<keyword evidence="1" id="KW-0802">TPR repeat</keyword>
<dbReference type="InterPro" id="IPR052384">
    <property type="entry name" value="TMTC_O-mannosyltransferase"/>
</dbReference>
<dbReference type="Gene3D" id="1.25.40.10">
    <property type="entry name" value="Tetratricopeptide repeat domain"/>
    <property type="match status" value="2"/>
</dbReference>
<dbReference type="InterPro" id="IPR011990">
    <property type="entry name" value="TPR-like_helical_dom_sf"/>
</dbReference>
<evidence type="ECO:0000313" key="2">
    <source>
        <dbReference type="EMBL" id="MDR7335234.1"/>
    </source>
</evidence>
<evidence type="ECO:0000313" key="3">
    <source>
        <dbReference type="Proteomes" id="UP001180825"/>
    </source>
</evidence>
<organism evidence="2 3">
    <name type="scientific">Roseateles asaccharophilus</name>
    <dbReference type="NCBI Taxonomy" id="582607"/>
    <lineage>
        <taxon>Bacteria</taxon>
        <taxon>Pseudomonadati</taxon>
        <taxon>Pseudomonadota</taxon>
        <taxon>Betaproteobacteria</taxon>
        <taxon>Burkholderiales</taxon>
        <taxon>Sphaerotilaceae</taxon>
        <taxon>Roseateles</taxon>
    </lineage>
</organism>
<dbReference type="SUPFAM" id="SSF48452">
    <property type="entry name" value="TPR-like"/>
    <property type="match status" value="2"/>
</dbReference>
<proteinExistence type="predicted"/>
<dbReference type="Pfam" id="PF14559">
    <property type="entry name" value="TPR_19"/>
    <property type="match status" value="1"/>
</dbReference>
<dbReference type="EMBL" id="JAVDXV010000009">
    <property type="protein sequence ID" value="MDR7335234.1"/>
    <property type="molecule type" value="Genomic_DNA"/>
</dbReference>
<dbReference type="PROSITE" id="PS50293">
    <property type="entry name" value="TPR_REGION"/>
    <property type="match status" value="1"/>
</dbReference>
<name>A0ABU2ADG8_9BURK</name>
<reference evidence="2 3" key="1">
    <citation type="submission" date="2023-07" db="EMBL/GenBank/DDBJ databases">
        <title>Sorghum-associated microbial communities from plants grown in Nebraska, USA.</title>
        <authorList>
            <person name="Schachtman D."/>
        </authorList>
    </citation>
    <scope>NUCLEOTIDE SEQUENCE [LARGE SCALE GENOMIC DNA]</scope>
    <source>
        <strain evidence="2 3">BE316</strain>
    </source>
</reference>
<sequence>MSTSSIPALLDQAMRALSQGRPQTAEPLLREVLQRAPGSPPALAGLGQIAAQGRRWAEAEAAFRSSLAGDAAQPRVWFAQAQMLEMLGRPGDAAHAFAQAADRQPGWAAPRYQLARLLRELGRPADALGVAQQAADLAPQDADALQLLAMLQEEQGQLPAAAATLAAALARAPQRAALHHNLGVVLHRQGRHVQALAAHQQALALGLDVAEAHYNTANTLQALGRADDALAAYRRALALAPQHALSLYDLARLRWTLGHADFDAELLAAQQQAPSSDLAPGLRGLLLLKAERADAALQAYELAARLAPQRADYLDGQGQALTLLGRHDDARAAHQRAVALAPQDAGVLANAARSAFAAGHADEGLALAERAHQLAPHDQLALALLGVGWRLKSDARAAWLHDLDELLAVIELPPPPGWADIESFNAALALELQRLHTDREAPVDQTLREGTQTRGHLFDLELPLVQALRGQIAEAITQWLASRRTDATHPLLGRRTDAWRFAGSWSSRLRRSGFHTNHVHGQGWLSSCYYVATPASALASATHEGWIKFGEPDLPGPLRERLPPWRYEAPQPGRLLLFPSYLWHGTVPFDDEAHRLTVAFDVLPTPAA</sequence>
<gene>
    <name evidence="2" type="ORF">J2X21_004399</name>
</gene>
<dbReference type="InterPro" id="IPR012668">
    <property type="entry name" value="CHP02466"/>
</dbReference>
<dbReference type="InterPro" id="IPR019734">
    <property type="entry name" value="TPR_rpt"/>
</dbReference>
<protein>
    <submittedName>
        <fullName evidence="2">Tetratricopeptide (TPR) repeat protein</fullName>
    </submittedName>
</protein>
<dbReference type="Gene3D" id="2.60.120.620">
    <property type="entry name" value="q2cbj1_9rhob like domain"/>
    <property type="match status" value="1"/>
</dbReference>
<dbReference type="Proteomes" id="UP001180825">
    <property type="component" value="Unassembled WGS sequence"/>
</dbReference>
<feature type="repeat" description="TPR" evidence="1">
    <location>
        <begin position="210"/>
        <end position="243"/>
    </location>
</feature>
<dbReference type="Pfam" id="PF13759">
    <property type="entry name" value="2OG-FeII_Oxy_5"/>
    <property type="match status" value="1"/>
</dbReference>
<dbReference type="SMART" id="SM00028">
    <property type="entry name" value="TPR"/>
    <property type="match status" value="10"/>
</dbReference>
<dbReference type="PROSITE" id="PS50005">
    <property type="entry name" value="TPR"/>
    <property type="match status" value="1"/>
</dbReference>
<accession>A0ABU2ADG8</accession>
<dbReference type="RefSeq" id="WP_310332184.1">
    <property type="nucleotide sequence ID" value="NZ_JAVDXV010000009.1"/>
</dbReference>
<dbReference type="PANTHER" id="PTHR44216:SF3">
    <property type="entry name" value="PROTEIN O-MANNOSYL-TRANSFERASE TMTC2"/>
    <property type="match status" value="1"/>
</dbReference>
<keyword evidence="3" id="KW-1185">Reference proteome</keyword>
<dbReference type="Pfam" id="PF13424">
    <property type="entry name" value="TPR_12"/>
    <property type="match status" value="1"/>
</dbReference>